<dbReference type="RefSeq" id="WP_125327913.1">
    <property type="nucleotide sequence ID" value="NZ_CP034330.1"/>
</dbReference>
<dbReference type="Proteomes" id="UP000282002">
    <property type="component" value="Plasmid unnamed2"/>
</dbReference>
<dbReference type="Gene3D" id="2.40.30.170">
    <property type="match status" value="1"/>
</dbReference>
<geneLocation type="plasmid" evidence="3">
    <name>unnamed2</name>
</geneLocation>
<dbReference type="InterPro" id="IPR006143">
    <property type="entry name" value="RND_pump_MFP"/>
</dbReference>
<evidence type="ECO:0000313" key="4">
    <source>
        <dbReference type="Proteomes" id="UP000282002"/>
    </source>
</evidence>
<dbReference type="PANTHER" id="PTHR30469:SF11">
    <property type="entry name" value="BLL4320 PROTEIN"/>
    <property type="match status" value="1"/>
</dbReference>
<keyword evidence="2" id="KW-0812">Transmembrane</keyword>
<dbReference type="Gene3D" id="1.10.287.470">
    <property type="entry name" value="Helix hairpin bin"/>
    <property type="match status" value="1"/>
</dbReference>
<sequence length="396" mass="40806">MANEKPDDKVKRRKRGGLLRGTVNVALLGAIAAGVILVALAIHKRSAEAQAAQQSALVTRAVPVSVARPAAESGYDLTRSFTGLVAARRSVDLGFDQAGRVMAVHADLGDRVAQGEVVAELDRDRLLARQAELTASIAEARAALALAEGDLGRAVRLTASGATAAVTRDQAQSARDRAAARLASAEAALANVAIDLDLAALRAPFEATVVARLAEPGAVVSPGTPILRLLDAVSLEVQVGLPLTEARRLSVGQTVMLRLRQAQVAGTVRTVVPEIAGGTRTATVIVALPPGAEVTEGETVDLVITNRVDAEGYWVPTAALMPGVRGLWALRTVVVDPQSGDGTVADAAVSILHAADGRAFVRGTLDADTPVIIDGAHRVAPGQTVSIQPTSEGEGL</sequence>
<evidence type="ECO:0000256" key="1">
    <source>
        <dbReference type="ARBA" id="ARBA00009477"/>
    </source>
</evidence>
<dbReference type="Gene3D" id="2.40.50.100">
    <property type="match status" value="1"/>
</dbReference>
<evidence type="ECO:0000313" key="3">
    <source>
        <dbReference type="EMBL" id="AZL61436.1"/>
    </source>
</evidence>
<evidence type="ECO:0000256" key="2">
    <source>
        <dbReference type="SAM" id="Phobius"/>
    </source>
</evidence>
<dbReference type="OrthoDB" id="9813967at2"/>
<name>A0A3S8UCV5_9RHOB</name>
<keyword evidence="2" id="KW-1133">Transmembrane helix</keyword>
<keyword evidence="3" id="KW-0614">Plasmid</keyword>
<reference evidence="3 4" key="1">
    <citation type="submission" date="2018-12" db="EMBL/GenBank/DDBJ databases">
        <title>Complete genome sequencing of Tabrizicola sp. K13M18.</title>
        <authorList>
            <person name="Bae J.-W."/>
        </authorList>
    </citation>
    <scope>NUCLEOTIDE SEQUENCE [LARGE SCALE GENOMIC DNA]</scope>
    <source>
        <strain evidence="3 4">K13M18</strain>
        <plasmid evidence="3 4">unnamed2</plasmid>
    </source>
</reference>
<dbReference type="PANTHER" id="PTHR30469">
    <property type="entry name" value="MULTIDRUG RESISTANCE PROTEIN MDTA"/>
    <property type="match status" value="1"/>
</dbReference>
<dbReference type="EMBL" id="CP034330">
    <property type="protein sequence ID" value="AZL61436.1"/>
    <property type="molecule type" value="Genomic_DNA"/>
</dbReference>
<feature type="transmembrane region" description="Helical" evidence="2">
    <location>
        <begin position="21"/>
        <end position="42"/>
    </location>
</feature>
<accession>A0A3S8UCV5</accession>
<comment type="similarity">
    <text evidence="1">Belongs to the membrane fusion protein (MFP) (TC 8.A.1) family.</text>
</comment>
<dbReference type="GO" id="GO:0015562">
    <property type="term" value="F:efflux transmembrane transporter activity"/>
    <property type="evidence" value="ECO:0007669"/>
    <property type="project" value="TreeGrafter"/>
</dbReference>
<dbReference type="GO" id="GO:1990281">
    <property type="term" value="C:efflux pump complex"/>
    <property type="evidence" value="ECO:0007669"/>
    <property type="project" value="TreeGrafter"/>
</dbReference>
<dbReference type="SUPFAM" id="SSF111369">
    <property type="entry name" value="HlyD-like secretion proteins"/>
    <property type="match status" value="1"/>
</dbReference>
<protein>
    <submittedName>
        <fullName evidence="3">Efflux RND transporter periplasmic adaptor subunit</fullName>
    </submittedName>
</protein>
<organism evidence="3 4">
    <name type="scientific">Tabrizicola piscis</name>
    <dbReference type="NCBI Taxonomy" id="2494374"/>
    <lineage>
        <taxon>Bacteria</taxon>
        <taxon>Pseudomonadati</taxon>
        <taxon>Pseudomonadota</taxon>
        <taxon>Alphaproteobacteria</taxon>
        <taxon>Rhodobacterales</taxon>
        <taxon>Paracoccaceae</taxon>
        <taxon>Tabrizicola</taxon>
    </lineage>
</organism>
<dbReference type="KEGG" id="taw:EI545_21010"/>
<dbReference type="NCBIfam" id="TIGR01730">
    <property type="entry name" value="RND_mfp"/>
    <property type="match status" value="1"/>
</dbReference>
<keyword evidence="4" id="KW-1185">Reference proteome</keyword>
<gene>
    <name evidence="3" type="ORF">EI545_21010</name>
</gene>
<dbReference type="AlphaFoldDB" id="A0A3S8UCV5"/>
<proteinExistence type="inferred from homology"/>
<keyword evidence="2" id="KW-0472">Membrane</keyword>